<dbReference type="SUPFAM" id="SSF52980">
    <property type="entry name" value="Restriction endonuclease-like"/>
    <property type="match status" value="1"/>
</dbReference>
<name>A0ABX5L8U7_9MICC</name>
<reference evidence="3 4" key="1">
    <citation type="submission" date="2018-05" db="EMBL/GenBank/DDBJ databases">
        <title>Draft Genome Sequence of Arthrobacter cumminsii IME1328, Isolated from a Patient Who Suffered from Foot Ulcers in China.</title>
        <authorList>
            <person name="Li M."/>
            <person name="Jiang Z."/>
            <person name="Sun Q."/>
            <person name="Tong Y."/>
        </authorList>
    </citation>
    <scope>NUCLEOTIDE SEQUENCE [LARGE SCALE GENOMIC DNA]</scope>
    <source>
        <strain evidence="3 4">IME1328</strain>
    </source>
</reference>
<dbReference type="CDD" id="cd20736">
    <property type="entry name" value="PoNe_Nuclease"/>
    <property type="match status" value="1"/>
</dbReference>
<sequence>MASTQADNHIAQDSAQLDSVQRDTAQLELAQLRTELGRRGEEFAAGWCHENGIIVLDRNWRGSHGELDIVGYDPAAQQLVALEVKTRSGTGYGLPAEAVTLPKFERLQRLIWEYAQGREYAEAIGTAQGGTRVDVLGIVWPRKASAPASVDYYREVTGA</sequence>
<proteinExistence type="inferred from homology"/>
<dbReference type="Pfam" id="PF02021">
    <property type="entry name" value="UPF0102"/>
    <property type="match status" value="1"/>
</dbReference>
<organism evidence="3 4">
    <name type="scientific">Pseudoglutamicibacter cumminsii</name>
    <dbReference type="NCBI Taxonomy" id="156979"/>
    <lineage>
        <taxon>Bacteria</taxon>
        <taxon>Bacillati</taxon>
        <taxon>Actinomycetota</taxon>
        <taxon>Actinomycetes</taxon>
        <taxon>Micrococcales</taxon>
        <taxon>Micrococcaceae</taxon>
        <taxon>Pseudoglutamicibacter</taxon>
    </lineage>
</organism>
<dbReference type="RefSeq" id="WP_109304142.1">
    <property type="nucleotide sequence ID" value="NZ_QFWG01000011.1"/>
</dbReference>
<comment type="caution">
    <text evidence="3">The sequence shown here is derived from an EMBL/GenBank/DDBJ whole genome shotgun (WGS) entry which is preliminary data.</text>
</comment>
<dbReference type="Proteomes" id="UP000245514">
    <property type="component" value="Unassembled WGS sequence"/>
</dbReference>
<dbReference type="PANTHER" id="PTHR34039">
    <property type="entry name" value="UPF0102 PROTEIN YRAN"/>
    <property type="match status" value="1"/>
</dbReference>
<evidence type="ECO:0000313" key="3">
    <source>
        <dbReference type="EMBL" id="PWI27312.1"/>
    </source>
</evidence>
<comment type="similarity">
    <text evidence="1 2">Belongs to the UPF0102 family.</text>
</comment>
<evidence type="ECO:0000256" key="1">
    <source>
        <dbReference type="ARBA" id="ARBA00006738"/>
    </source>
</evidence>
<evidence type="ECO:0000313" key="4">
    <source>
        <dbReference type="Proteomes" id="UP000245514"/>
    </source>
</evidence>
<gene>
    <name evidence="3" type="ORF">CAY35_08205</name>
</gene>
<accession>A0ABX5L8U7</accession>
<protein>
    <recommendedName>
        <fullName evidence="2">UPF0102 protein CAY35_08205</fullName>
    </recommendedName>
</protein>
<dbReference type="EMBL" id="QFWG01000011">
    <property type="protein sequence ID" value="PWI27312.1"/>
    <property type="molecule type" value="Genomic_DNA"/>
</dbReference>
<dbReference type="PANTHER" id="PTHR34039:SF1">
    <property type="entry name" value="UPF0102 PROTEIN YRAN"/>
    <property type="match status" value="1"/>
</dbReference>
<dbReference type="InterPro" id="IPR003509">
    <property type="entry name" value="UPF0102_YraN-like"/>
</dbReference>
<keyword evidence="4" id="KW-1185">Reference proteome</keyword>
<dbReference type="InterPro" id="IPR011856">
    <property type="entry name" value="tRNA_endonuc-like_dom_sf"/>
</dbReference>
<dbReference type="InterPro" id="IPR011335">
    <property type="entry name" value="Restrct_endonuc-II-like"/>
</dbReference>
<dbReference type="HAMAP" id="MF_00048">
    <property type="entry name" value="UPF0102"/>
    <property type="match status" value="1"/>
</dbReference>
<evidence type="ECO:0000256" key="2">
    <source>
        <dbReference type="HAMAP-Rule" id="MF_00048"/>
    </source>
</evidence>
<dbReference type="Gene3D" id="3.40.1350.10">
    <property type="match status" value="1"/>
</dbReference>